<organism evidence="1 2">
    <name type="scientific">Camellia sinensis var. sinensis</name>
    <name type="common">China tea</name>
    <dbReference type="NCBI Taxonomy" id="542762"/>
    <lineage>
        <taxon>Eukaryota</taxon>
        <taxon>Viridiplantae</taxon>
        <taxon>Streptophyta</taxon>
        <taxon>Embryophyta</taxon>
        <taxon>Tracheophyta</taxon>
        <taxon>Spermatophyta</taxon>
        <taxon>Magnoliopsida</taxon>
        <taxon>eudicotyledons</taxon>
        <taxon>Gunneridae</taxon>
        <taxon>Pentapetalae</taxon>
        <taxon>asterids</taxon>
        <taxon>Ericales</taxon>
        <taxon>Theaceae</taxon>
        <taxon>Camellia</taxon>
    </lineage>
</organism>
<proteinExistence type="predicted"/>
<dbReference type="Proteomes" id="UP000306102">
    <property type="component" value="Unassembled WGS sequence"/>
</dbReference>
<protein>
    <submittedName>
        <fullName evidence="1">Uncharacterized protein</fullName>
    </submittedName>
</protein>
<gene>
    <name evidence="1" type="ORF">TEA_024086</name>
</gene>
<comment type="caution">
    <text evidence="1">The sequence shown here is derived from an EMBL/GenBank/DDBJ whole genome shotgun (WGS) entry which is preliminary data.</text>
</comment>
<evidence type="ECO:0000313" key="2">
    <source>
        <dbReference type="Proteomes" id="UP000306102"/>
    </source>
</evidence>
<name>A0A4S4EWU6_CAMSN</name>
<reference evidence="1 2" key="1">
    <citation type="journal article" date="2018" name="Proc. Natl. Acad. Sci. U.S.A.">
        <title>Draft genome sequence of Camellia sinensis var. sinensis provides insights into the evolution of the tea genome and tea quality.</title>
        <authorList>
            <person name="Wei C."/>
            <person name="Yang H."/>
            <person name="Wang S."/>
            <person name="Zhao J."/>
            <person name="Liu C."/>
            <person name="Gao L."/>
            <person name="Xia E."/>
            <person name="Lu Y."/>
            <person name="Tai Y."/>
            <person name="She G."/>
            <person name="Sun J."/>
            <person name="Cao H."/>
            <person name="Tong W."/>
            <person name="Gao Q."/>
            <person name="Li Y."/>
            <person name="Deng W."/>
            <person name="Jiang X."/>
            <person name="Wang W."/>
            <person name="Chen Q."/>
            <person name="Zhang S."/>
            <person name="Li H."/>
            <person name="Wu J."/>
            <person name="Wang P."/>
            <person name="Li P."/>
            <person name="Shi C."/>
            <person name="Zheng F."/>
            <person name="Jian J."/>
            <person name="Huang B."/>
            <person name="Shan D."/>
            <person name="Shi M."/>
            <person name="Fang C."/>
            <person name="Yue Y."/>
            <person name="Li F."/>
            <person name="Li D."/>
            <person name="Wei S."/>
            <person name="Han B."/>
            <person name="Jiang C."/>
            <person name="Yin Y."/>
            <person name="Xia T."/>
            <person name="Zhang Z."/>
            <person name="Bennetzen J.L."/>
            <person name="Zhao S."/>
            <person name="Wan X."/>
        </authorList>
    </citation>
    <scope>NUCLEOTIDE SEQUENCE [LARGE SCALE GENOMIC DNA]</scope>
    <source>
        <strain evidence="2">cv. Shuchazao</strain>
        <tissue evidence="1">Leaf</tissue>
    </source>
</reference>
<evidence type="ECO:0000313" key="1">
    <source>
        <dbReference type="EMBL" id="THG20866.1"/>
    </source>
</evidence>
<accession>A0A4S4EWU6</accession>
<dbReference type="EMBL" id="SDRB02001708">
    <property type="protein sequence ID" value="THG20866.1"/>
    <property type="molecule type" value="Genomic_DNA"/>
</dbReference>
<dbReference type="AlphaFoldDB" id="A0A4S4EWU6"/>
<keyword evidence="2" id="KW-1185">Reference proteome</keyword>
<sequence length="194" mass="21724">MTLVRHANLGESYSMRHLYACCTTSMVYDLWSMIYDLRSMAMDMGYSNDMIQISHSDCRSKSLRPAAWSFTLVAWFTPTVIHSGSSVAKSELTPITPVSFYFCGIVMSLVRDIRETREAPVLLKCCRTSTGYVPSTGTRTGTAARVSGTAKRGLIEGAGSNYWHHLSVRQWFSLQFLKIQLEDSLDGHKAVFSI</sequence>